<dbReference type="EMBL" id="ABSU01000025">
    <property type="protein sequence ID" value="EFE31011.1"/>
    <property type="molecule type" value="Genomic_DNA"/>
</dbReference>
<dbReference type="Proteomes" id="UP000008866">
    <property type="component" value="Unassembled WGS sequence"/>
</dbReference>
<evidence type="ECO:0000313" key="1">
    <source>
        <dbReference type="EMBL" id="EFE31011.1"/>
    </source>
</evidence>
<comment type="caution">
    <text evidence="1">The sequence shown here is derived from an EMBL/GenBank/DDBJ whole genome shotgun (WGS) entry which is preliminary data.</text>
</comment>
<name>D4B176_ARTBC</name>
<dbReference type="HOGENOM" id="CLU_1004611_0_0_1"/>
<evidence type="ECO:0000313" key="2">
    <source>
        <dbReference type="Proteomes" id="UP000008866"/>
    </source>
</evidence>
<dbReference type="GeneID" id="9523422"/>
<organism evidence="1 2">
    <name type="scientific">Arthroderma benhamiae (strain ATCC MYA-4681 / CBS 112371)</name>
    <name type="common">Trichophyton mentagrophytes</name>
    <dbReference type="NCBI Taxonomy" id="663331"/>
    <lineage>
        <taxon>Eukaryota</taxon>
        <taxon>Fungi</taxon>
        <taxon>Dikarya</taxon>
        <taxon>Ascomycota</taxon>
        <taxon>Pezizomycotina</taxon>
        <taxon>Eurotiomycetes</taxon>
        <taxon>Eurotiomycetidae</taxon>
        <taxon>Onygenales</taxon>
        <taxon>Arthrodermataceae</taxon>
        <taxon>Trichophyton</taxon>
    </lineage>
</organism>
<dbReference type="AlphaFoldDB" id="D4B176"/>
<sequence length="277" mass="31468">MMKRDDDPFWTAREAVYSTQLSAWEHLQLFFFLNHSFDRNKAGQFLLDKLANLGPDDSREEYLRSIIDDMRSDFIPCFTELPNLTPSKVSRSTPISSNAISAVKERQNGICHISGESQGLRPIHIVSPSVIHDDDLIRGTRLREILDICVSPEVSDKLFSFLTSSESVSDNLKNLWLMSPAVAAAFQEGRISIHKNDSDPKSLYWLLRKTRPGNFDVLGVARNCKFSSMPSTPDDTKLPLPEGILLEVHHHVSEFLYYLDVEKQIQAGWEIEGECEL</sequence>
<proteinExistence type="predicted"/>
<dbReference type="RefSeq" id="XP_003011651.1">
    <property type="nucleotide sequence ID" value="XM_003011605.1"/>
</dbReference>
<dbReference type="KEGG" id="abe:ARB_02205"/>
<reference evidence="2" key="1">
    <citation type="journal article" date="2011" name="Genome Biol.">
        <title>Comparative and functional genomics provide insights into the pathogenicity of dermatophytic fungi.</title>
        <authorList>
            <person name="Burmester A."/>
            <person name="Shelest E."/>
            <person name="Gloeckner G."/>
            <person name="Heddergott C."/>
            <person name="Schindler S."/>
            <person name="Staib P."/>
            <person name="Heidel A."/>
            <person name="Felder M."/>
            <person name="Petzold A."/>
            <person name="Szafranski K."/>
            <person name="Feuermann M."/>
            <person name="Pedruzzi I."/>
            <person name="Priebe S."/>
            <person name="Groth M."/>
            <person name="Winkler R."/>
            <person name="Li W."/>
            <person name="Kniemeyer O."/>
            <person name="Schroeckh V."/>
            <person name="Hertweck C."/>
            <person name="Hube B."/>
            <person name="White T.C."/>
            <person name="Platzer M."/>
            <person name="Guthke R."/>
            <person name="Heitman J."/>
            <person name="Woestemeyer J."/>
            <person name="Zipfel P.F."/>
            <person name="Monod M."/>
            <person name="Brakhage A.A."/>
        </authorList>
    </citation>
    <scope>NUCLEOTIDE SEQUENCE [LARGE SCALE GENOMIC DNA]</scope>
    <source>
        <strain evidence="2">ATCC MYA-4681 / CBS 112371</strain>
    </source>
</reference>
<gene>
    <name evidence="1" type="ORF">ARB_02205</name>
</gene>
<dbReference type="eggNOG" id="ENOG502SQCG">
    <property type="taxonomic scope" value="Eukaryota"/>
</dbReference>
<keyword evidence="2" id="KW-1185">Reference proteome</keyword>
<protein>
    <submittedName>
        <fullName evidence="1">Uncharacterized protein</fullName>
    </submittedName>
</protein>
<accession>D4B176</accession>